<dbReference type="GO" id="GO:0008049">
    <property type="term" value="P:male courtship behavior"/>
    <property type="evidence" value="ECO:0007669"/>
    <property type="project" value="TreeGrafter"/>
</dbReference>
<evidence type="ECO:0000256" key="2">
    <source>
        <dbReference type="ARBA" id="ARBA00022475"/>
    </source>
</evidence>
<evidence type="ECO:0000256" key="7">
    <source>
        <dbReference type="ARBA" id="ARBA00023224"/>
    </source>
</evidence>
<keyword evidence="3 8" id="KW-0812">Transmembrane</keyword>
<feature type="transmembrane region" description="Helical" evidence="8">
    <location>
        <begin position="200"/>
        <end position="220"/>
    </location>
</feature>
<name>A0A8J2JJL8_9HEXA</name>
<dbReference type="GO" id="GO:0030424">
    <property type="term" value="C:axon"/>
    <property type="evidence" value="ECO:0007669"/>
    <property type="project" value="TreeGrafter"/>
</dbReference>
<dbReference type="PANTHER" id="PTHR21143:SF133">
    <property type="entry name" value="GUSTATORY AND PHEROMONE RECEPTOR 32A-RELATED"/>
    <property type="match status" value="1"/>
</dbReference>
<keyword evidence="7" id="KW-0807">Transducer</keyword>
<dbReference type="AlphaFoldDB" id="A0A8J2JJL8"/>
<feature type="transmembrane region" description="Helical" evidence="8">
    <location>
        <begin position="328"/>
        <end position="350"/>
    </location>
</feature>
<organism evidence="9 10">
    <name type="scientific">Allacma fusca</name>
    <dbReference type="NCBI Taxonomy" id="39272"/>
    <lineage>
        <taxon>Eukaryota</taxon>
        <taxon>Metazoa</taxon>
        <taxon>Ecdysozoa</taxon>
        <taxon>Arthropoda</taxon>
        <taxon>Hexapoda</taxon>
        <taxon>Collembola</taxon>
        <taxon>Symphypleona</taxon>
        <taxon>Sminthuridae</taxon>
        <taxon>Allacma</taxon>
    </lineage>
</organism>
<dbReference type="GO" id="GO:0043025">
    <property type="term" value="C:neuronal cell body"/>
    <property type="evidence" value="ECO:0007669"/>
    <property type="project" value="TreeGrafter"/>
</dbReference>
<dbReference type="Proteomes" id="UP000708208">
    <property type="component" value="Unassembled WGS sequence"/>
</dbReference>
<accession>A0A8J2JJL8</accession>
<dbReference type="GO" id="GO:0007635">
    <property type="term" value="P:chemosensory behavior"/>
    <property type="evidence" value="ECO:0007669"/>
    <property type="project" value="TreeGrafter"/>
</dbReference>
<evidence type="ECO:0000313" key="10">
    <source>
        <dbReference type="Proteomes" id="UP000708208"/>
    </source>
</evidence>
<feature type="transmembrane region" description="Helical" evidence="8">
    <location>
        <begin position="158"/>
        <end position="180"/>
    </location>
</feature>
<dbReference type="InterPro" id="IPR013604">
    <property type="entry name" value="7TM_chemorcpt"/>
</dbReference>
<gene>
    <name evidence="9" type="ORF">AFUS01_LOCUS4961</name>
</gene>
<dbReference type="Pfam" id="PF08395">
    <property type="entry name" value="7tm_7"/>
    <property type="match status" value="1"/>
</dbReference>
<comment type="caution">
    <text evidence="9">The sequence shown here is derived from an EMBL/GenBank/DDBJ whole genome shotgun (WGS) entry which is preliminary data.</text>
</comment>
<evidence type="ECO:0000313" key="9">
    <source>
        <dbReference type="EMBL" id="CAG7709981.1"/>
    </source>
</evidence>
<dbReference type="OrthoDB" id="6625921at2759"/>
<feature type="transmembrane region" description="Helical" evidence="8">
    <location>
        <begin position="299"/>
        <end position="322"/>
    </location>
</feature>
<evidence type="ECO:0000256" key="4">
    <source>
        <dbReference type="ARBA" id="ARBA00022989"/>
    </source>
</evidence>
<keyword evidence="5 8" id="KW-0472">Membrane</keyword>
<proteinExistence type="predicted"/>
<feature type="transmembrane region" description="Helical" evidence="8">
    <location>
        <begin position="48"/>
        <end position="68"/>
    </location>
</feature>
<sequence length="432" mass="50173">MNPKILFLSEIEERLLQFGQPFMHFLSFAGFHSVVIKTGSSEGLKYQSFALPWAILNLTLLILGETFYTIVIHPTVRAKYNLGLTENFTYILVSFSTVLSFLALKALAILKYKENSKFWSENVRMLMEFSQVGPQFDLRSEHLDPFFETIRQGVRRNLIAGLFYMFYCMIIVCALIWIAVANDSKDFPLLISNLHHVQSLIWNINFSMYFLFGLFLGLYLKMYITCLQVIAIEVERIVITQNREAMLSNNKDIELGPKTIFKKQFNMEQTIERLEQILKAYFITEELVTKFSRHFETELFITFVSSFLIIFARAFFIVYYILKSSPTDALYMTGTAVVYVWQIYHVATLCSQLDEQVKRILVFLHRVDVKALPIYLHTKIDMLAVRLAGEPLTISPRQCFKLDRKLLITMLASVATYLIILIQFQTADERGP</sequence>
<evidence type="ECO:0000256" key="5">
    <source>
        <dbReference type="ARBA" id="ARBA00023136"/>
    </source>
</evidence>
<keyword evidence="2" id="KW-1003">Cell membrane</keyword>
<evidence type="ECO:0000256" key="3">
    <source>
        <dbReference type="ARBA" id="ARBA00022692"/>
    </source>
</evidence>
<dbReference type="GO" id="GO:0050909">
    <property type="term" value="P:sensory perception of taste"/>
    <property type="evidence" value="ECO:0007669"/>
    <property type="project" value="InterPro"/>
</dbReference>
<dbReference type="GO" id="GO:0030425">
    <property type="term" value="C:dendrite"/>
    <property type="evidence" value="ECO:0007669"/>
    <property type="project" value="TreeGrafter"/>
</dbReference>
<reference evidence="9" key="1">
    <citation type="submission" date="2021-06" db="EMBL/GenBank/DDBJ databases">
        <authorList>
            <person name="Hodson N. C."/>
            <person name="Mongue J. A."/>
            <person name="Jaron S. K."/>
        </authorList>
    </citation>
    <scope>NUCLEOTIDE SEQUENCE</scope>
</reference>
<dbReference type="GO" id="GO:0005886">
    <property type="term" value="C:plasma membrane"/>
    <property type="evidence" value="ECO:0007669"/>
    <property type="project" value="UniProtKB-SubCell"/>
</dbReference>
<keyword evidence="4 8" id="KW-1133">Transmembrane helix</keyword>
<keyword evidence="10" id="KW-1185">Reference proteome</keyword>
<evidence type="ECO:0000256" key="8">
    <source>
        <dbReference type="SAM" id="Phobius"/>
    </source>
</evidence>
<dbReference type="PANTHER" id="PTHR21143">
    <property type="entry name" value="INVERTEBRATE GUSTATORY RECEPTOR"/>
    <property type="match status" value="1"/>
</dbReference>
<feature type="transmembrane region" description="Helical" evidence="8">
    <location>
        <begin position="406"/>
        <end position="424"/>
    </location>
</feature>
<evidence type="ECO:0000256" key="6">
    <source>
        <dbReference type="ARBA" id="ARBA00023170"/>
    </source>
</evidence>
<evidence type="ECO:0008006" key="11">
    <source>
        <dbReference type="Google" id="ProtNLM"/>
    </source>
</evidence>
<dbReference type="GO" id="GO:0007165">
    <property type="term" value="P:signal transduction"/>
    <property type="evidence" value="ECO:0007669"/>
    <property type="project" value="UniProtKB-KW"/>
</dbReference>
<comment type="subcellular location">
    <subcellularLocation>
        <location evidence="1">Cell membrane</location>
        <topology evidence="1">Multi-pass membrane protein</topology>
    </subcellularLocation>
</comment>
<keyword evidence="6" id="KW-0675">Receptor</keyword>
<feature type="transmembrane region" description="Helical" evidence="8">
    <location>
        <begin position="15"/>
        <end position="36"/>
    </location>
</feature>
<evidence type="ECO:0000256" key="1">
    <source>
        <dbReference type="ARBA" id="ARBA00004651"/>
    </source>
</evidence>
<dbReference type="EMBL" id="CAJVCH010031453">
    <property type="protein sequence ID" value="CAG7709981.1"/>
    <property type="molecule type" value="Genomic_DNA"/>
</dbReference>
<feature type="transmembrane region" description="Helical" evidence="8">
    <location>
        <begin position="88"/>
        <end position="110"/>
    </location>
</feature>
<protein>
    <recommendedName>
        <fullName evidence="11">Gustatory receptor</fullName>
    </recommendedName>
</protein>